<dbReference type="InterPro" id="IPR019554">
    <property type="entry name" value="Soluble_ligand-bd"/>
</dbReference>
<evidence type="ECO:0000313" key="5">
    <source>
        <dbReference type="EMBL" id="GGA51116.1"/>
    </source>
</evidence>
<dbReference type="PROSITE" id="PS51257">
    <property type="entry name" value="PROKAR_LIPOPROTEIN"/>
    <property type="match status" value="1"/>
</dbReference>
<proteinExistence type="predicted"/>
<evidence type="ECO:0000259" key="4">
    <source>
        <dbReference type="Pfam" id="PF10531"/>
    </source>
</evidence>
<feature type="chain" id="PRO_5037345975" evidence="2">
    <location>
        <begin position="20"/>
        <end position="188"/>
    </location>
</feature>
<dbReference type="Pfam" id="PF10531">
    <property type="entry name" value="SLBB"/>
    <property type="match status" value="1"/>
</dbReference>
<keyword evidence="1 2" id="KW-0732">Signal</keyword>
<dbReference type="EMBL" id="BMIF01000001">
    <property type="protein sequence ID" value="GGA51116.1"/>
    <property type="molecule type" value="Genomic_DNA"/>
</dbReference>
<dbReference type="InterPro" id="IPR003715">
    <property type="entry name" value="Poly_export_N"/>
</dbReference>
<feature type="domain" description="Polysaccharide export protein N-terminal" evidence="3">
    <location>
        <begin position="36"/>
        <end position="109"/>
    </location>
</feature>
<protein>
    <submittedName>
        <fullName evidence="5">Sugar ABC transporter substrate-binding protein</fullName>
    </submittedName>
</protein>
<evidence type="ECO:0000256" key="1">
    <source>
        <dbReference type="ARBA" id="ARBA00022729"/>
    </source>
</evidence>
<accession>A0A916VY01</accession>
<dbReference type="RefSeq" id="WP_188718928.1">
    <property type="nucleotide sequence ID" value="NZ_BMIF01000001.1"/>
</dbReference>
<organism evidence="5 6">
    <name type="scientific">Nitratireductor aestuarii</name>
    <dbReference type="NCBI Taxonomy" id="1735103"/>
    <lineage>
        <taxon>Bacteria</taxon>
        <taxon>Pseudomonadati</taxon>
        <taxon>Pseudomonadota</taxon>
        <taxon>Alphaproteobacteria</taxon>
        <taxon>Hyphomicrobiales</taxon>
        <taxon>Phyllobacteriaceae</taxon>
        <taxon>Nitratireductor</taxon>
    </lineage>
</organism>
<dbReference type="AlphaFoldDB" id="A0A916VY01"/>
<sequence>MKKRVSMLVTLAAAAVVLAGCTGYRTPPPAFHAVLTQPYRLDSGDRVRVIVYEQPDLSNTYSVDQAGYISFPLVGAIAARGSTAKQLEKKLAEKLRQGYLREPDVSVEVDQYRPVFIMGEVGAPGQYSYVPSMTVQQAVAVAGGYTPRANQSLVDITRQIDGHVMTGRVTTSDPLMPGDTVYIRERLF</sequence>
<reference evidence="5" key="2">
    <citation type="submission" date="2020-09" db="EMBL/GenBank/DDBJ databases">
        <authorList>
            <person name="Sun Q."/>
            <person name="Zhou Y."/>
        </authorList>
    </citation>
    <scope>NUCLEOTIDE SEQUENCE</scope>
    <source>
        <strain evidence="5">CGMCC 1.15320</strain>
    </source>
</reference>
<evidence type="ECO:0000259" key="3">
    <source>
        <dbReference type="Pfam" id="PF02563"/>
    </source>
</evidence>
<dbReference type="GO" id="GO:0015159">
    <property type="term" value="F:polysaccharide transmembrane transporter activity"/>
    <property type="evidence" value="ECO:0007669"/>
    <property type="project" value="InterPro"/>
</dbReference>
<name>A0A916VY01_9HYPH</name>
<gene>
    <name evidence="5" type="ORF">GCM10011385_00460</name>
</gene>
<evidence type="ECO:0000256" key="2">
    <source>
        <dbReference type="SAM" id="SignalP"/>
    </source>
</evidence>
<dbReference type="PANTHER" id="PTHR33619">
    <property type="entry name" value="POLYSACCHARIDE EXPORT PROTEIN GFCE-RELATED"/>
    <property type="match status" value="1"/>
</dbReference>
<comment type="caution">
    <text evidence="5">The sequence shown here is derived from an EMBL/GenBank/DDBJ whole genome shotgun (WGS) entry which is preliminary data.</text>
</comment>
<feature type="signal peptide" evidence="2">
    <location>
        <begin position="1"/>
        <end position="19"/>
    </location>
</feature>
<reference evidence="5" key="1">
    <citation type="journal article" date="2014" name="Int. J. Syst. Evol. Microbiol.">
        <title>Complete genome sequence of Corynebacterium casei LMG S-19264T (=DSM 44701T), isolated from a smear-ripened cheese.</title>
        <authorList>
            <consortium name="US DOE Joint Genome Institute (JGI-PGF)"/>
            <person name="Walter F."/>
            <person name="Albersmeier A."/>
            <person name="Kalinowski J."/>
            <person name="Ruckert C."/>
        </authorList>
    </citation>
    <scope>NUCLEOTIDE SEQUENCE</scope>
    <source>
        <strain evidence="5">CGMCC 1.15320</strain>
    </source>
</reference>
<feature type="domain" description="Soluble ligand binding" evidence="4">
    <location>
        <begin position="115"/>
        <end position="165"/>
    </location>
</feature>
<keyword evidence="6" id="KW-1185">Reference proteome</keyword>
<evidence type="ECO:0000313" key="6">
    <source>
        <dbReference type="Proteomes" id="UP000636264"/>
    </source>
</evidence>
<dbReference type="InterPro" id="IPR049712">
    <property type="entry name" value="Poly_export"/>
</dbReference>
<dbReference type="Gene3D" id="3.10.560.10">
    <property type="entry name" value="Outer membrane lipoprotein wza domain like"/>
    <property type="match status" value="1"/>
</dbReference>
<dbReference type="Proteomes" id="UP000636264">
    <property type="component" value="Unassembled WGS sequence"/>
</dbReference>
<dbReference type="Pfam" id="PF02563">
    <property type="entry name" value="Poly_export"/>
    <property type="match status" value="1"/>
</dbReference>
<dbReference type="Gene3D" id="3.30.1950.10">
    <property type="entry name" value="wza like domain"/>
    <property type="match status" value="1"/>
</dbReference>
<dbReference type="PANTHER" id="PTHR33619:SF3">
    <property type="entry name" value="POLYSACCHARIDE EXPORT PROTEIN GFCE-RELATED"/>
    <property type="match status" value="1"/>
</dbReference>